<protein>
    <recommendedName>
        <fullName evidence="1">DUF4439 domain-containing protein</fullName>
    </recommendedName>
</protein>
<comment type="caution">
    <text evidence="2">The sequence shown here is derived from an EMBL/GenBank/DDBJ whole genome shotgun (WGS) entry which is preliminary data.</text>
</comment>
<reference evidence="2 3" key="1">
    <citation type="submission" date="2019-10" db="EMBL/GenBank/DDBJ databases">
        <title>Actinomadura rubteroloni sp. nov. and Actinomadura macrotermitis sp. nov., isolated from the gut of fungus growing-termite Macrotermes natalensis.</title>
        <authorList>
            <person name="Benndorf R."/>
            <person name="Martin K."/>
            <person name="Kuefner M."/>
            <person name="De Beer W."/>
            <person name="Kaster A.-K."/>
            <person name="Vollmers J."/>
            <person name="Poulsen M."/>
            <person name="Beemelmanns C."/>
        </authorList>
    </citation>
    <scope>NUCLEOTIDE SEQUENCE [LARGE SCALE GENOMIC DNA]</scope>
    <source>
        <strain evidence="2 3">RB68</strain>
    </source>
</reference>
<evidence type="ECO:0000259" key="1">
    <source>
        <dbReference type="Pfam" id="PF14530"/>
    </source>
</evidence>
<keyword evidence="3" id="KW-1185">Reference proteome</keyword>
<name>A0A7K0BNU4_9ACTN</name>
<dbReference type="Gene3D" id="1.20.1260.10">
    <property type="match status" value="1"/>
</dbReference>
<feature type="domain" description="DUF4439" evidence="1">
    <location>
        <begin position="7"/>
        <end position="142"/>
    </location>
</feature>
<dbReference type="RefSeq" id="WP_328593744.1">
    <property type="nucleotide sequence ID" value="NZ_WEGH01000001.1"/>
</dbReference>
<organism evidence="2 3">
    <name type="scientific">Actinomadura macrotermitis</name>
    <dbReference type="NCBI Taxonomy" id="2585200"/>
    <lineage>
        <taxon>Bacteria</taxon>
        <taxon>Bacillati</taxon>
        <taxon>Actinomycetota</taxon>
        <taxon>Actinomycetes</taxon>
        <taxon>Streptosporangiales</taxon>
        <taxon>Thermomonosporaceae</taxon>
        <taxon>Actinomadura</taxon>
    </lineage>
</organism>
<dbReference type="InterPro" id="IPR009078">
    <property type="entry name" value="Ferritin-like_SF"/>
</dbReference>
<dbReference type="AlphaFoldDB" id="A0A7K0BNU4"/>
<dbReference type="Pfam" id="PF14530">
    <property type="entry name" value="DUF4439"/>
    <property type="match status" value="1"/>
</dbReference>
<dbReference type="InterPro" id="IPR029447">
    <property type="entry name" value="DUF4439"/>
</dbReference>
<evidence type="ECO:0000313" key="2">
    <source>
        <dbReference type="EMBL" id="MQY02858.1"/>
    </source>
</evidence>
<dbReference type="SUPFAM" id="SSF47240">
    <property type="entry name" value="Ferritin-like"/>
    <property type="match status" value="1"/>
</dbReference>
<dbReference type="InterPro" id="IPR012347">
    <property type="entry name" value="Ferritin-like"/>
</dbReference>
<accession>A0A7K0BNU4</accession>
<dbReference type="CDD" id="cd00657">
    <property type="entry name" value="Ferritin_like"/>
    <property type="match status" value="1"/>
</dbReference>
<dbReference type="EMBL" id="WEGH01000001">
    <property type="protein sequence ID" value="MQY02858.1"/>
    <property type="molecule type" value="Genomic_DNA"/>
</dbReference>
<evidence type="ECO:0000313" key="3">
    <source>
        <dbReference type="Proteomes" id="UP000487268"/>
    </source>
</evidence>
<proteinExistence type="predicted"/>
<gene>
    <name evidence="2" type="ORF">ACRB68_08930</name>
</gene>
<dbReference type="Proteomes" id="UP000487268">
    <property type="component" value="Unassembled WGS sequence"/>
</dbReference>
<sequence length="154" mass="15885">MSSLAEALQEALQAEHAAVYGYGVLGARLRDPLRTTARTLWDAHRTARDELAARVGALGARPEAAAPAYRLPVRVDSARSAAQLAAALEDALVTAYAGLAGVPDPRTRQAAAQKMQQAIARAVAWRGHAGAPAAGPAFPGLPAAALAPRPRPGE</sequence>